<dbReference type="EMBL" id="BMMF01000005">
    <property type="protein sequence ID" value="GGK33759.1"/>
    <property type="molecule type" value="Genomic_DNA"/>
</dbReference>
<protein>
    <submittedName>
        <fullName evidence="1">Uncharacterized protein</fullName>
    </submittedName>
</protein>
<gene>
    <name evidence="1" type="ORF">GCM10011322_20540</name>
</gene>
<evidence type="ECO:0000313" key="2">
    <source>
        <dbReference type="Proteomes" id="UP000600449"/>
    </source>
</evidence>
<comment type="caution">
    <text evidence="1">The sequence shown here is derived from an EMBL/GenBank/DDBJ whole genome shotgun (WGS) entry which is preliminary data.</text>
</comment>
<evidence type="ECO:0000313" key="1">
    <source>
        <dbReference type="EMBL" id="GGK33759.1"/>
    </source>
</evidence>
<dbReference type="Proteomes" id="UP000600449">
    <property type="component" value="Unassembled WGS sequence"/>
</dbReference>
<dbReference type="AlphaFoldDB" id="A0A917V406"/>
<organism evidence="1 2">
    <name type="scientific">Salinarimonas ramus</name>
    <dbReference type="NCBI Taxonomy" id="690164"/>
    <lineage>
        <taxon>Bacteria</taxon>
        <taxon>Pseudomonadati</taxon>
        <taxon>Pseudomonadota</taxon>
        <taxon>Alphaproteobacteria</taxon>
        <taxon>Hyphomicrobiales</taxon>
        <taxon>Salinarimonadaceae</taxon>
        <taxon>Salinarimonas</taxon>
    </lineage>
</organism>
<keyword evidence="2" id="KW-1185">Reference proteome</keyword>
<accession>A0A917V406</accession>
<dbReference type="RefSeq" id="WP_188912408.1">
    <property type="nucleotide sequence ID" value="NZ_BMMF01000005.1"/>
</dbReference>
<name>A0A917V406_9HYPH</name>
<proteinExistence type="predicted"/>
<sequence length="153" mass="17194">MIARLLVAGLWLCATVFVSSHLVADWRAKRAADVTGEPTYFQGVSYEKTRALSVPILRDGRIAGYVVAQFVYTVDTDDLRRLRVPPESFILDETFQRLFADETIDFADLRAFDMRGFLTGLTEAVNARIGEAVVRELMVEEFNFVDPAQVRAG</sequence>
<reference evidence="1 2" key="1">
    <citation type="journal article" date="2014" name="Int. J. Syst. Evol. Microbiol.">
        <title>Complete genome sequence of Corynebacterium casei LMG S-19264T (=DSM 44701T), isolated from a smear-ripened cheese.</title>
        <authorList>
            <consortium name="US DOE Joint Genome Institute (JGI-PGF)"/>
            <person name="Walter F."/>
            <person name="Albersmeier A."/>
            <person name="Kalinowski J."/>
            <person name="Ruckert C."/>
        </authorList>
    </citation>
    <scope>NUCLEOTIDE SEQUENCE [LARGE SCALE GENOMIC DNA]</scope>
    <source>
        <strain evidence="1 2">CGMCC 1.9161</strain>
    </source>
</reference>